<protein>
    <submittedName>
        <fullName evidence="1">Uncharacterized protein</fullName>
    </submittedName>
</protein>
<organism evidence="1">
    <name type="scientific">marine sediment metagenome</name>
    <dbReference type="NCBI Taxonomy" id="412755"/>
    <lineage>
        <taxon>unclassified sequences</taxon>
        <taxon>metagenomes</taxon>
        <taxon>ecological metagenomes</taxon>
    </lineage>
</organism>
<dbReference type="EMBL" id="BARS01044923">
    <property type="protein sequence ID" value="GAG40873.1"/>
    <property type="molecule type" value="Genomic_DNA"/>
</dbReference>
<dbReference type="AlphaFoldDB" id="X0XWB4"/>
<sequence>MNNFWKGLAEFFDNPLPELKSDEKYCTTCHGNKWINSHCGDDGCNNCNATGIVKK</sequence>
<gene>
    <name evidence="1" type="ORF">S01H1_67800</name>
</gene>
<reference evidence="1" key="1">
    <citation type="journal article" date="2014" name="Front. Microbiol.">
        <title>High frequency of phylogenetically diverse reductive dehalogenase-homologous genes in deep subseafloor sedimentary metagenomes.</title>
        <authorList>
            <person name="Kawai M."/>
            <person name="Futagami T."/>
            <person name="Toyoda A."/>
            <person name="Takaki Y."/>
            <person name="Nishi S."/>
            <person name="Hori S."/>
            <person name="Arai W."/>
            <person name="Tsubouchi T."/>
            <person name="Morono Y."/>
            <person name="Uchiyama I."/>
            <person name="Ito T."/>
            <person name="Fujiyama A."/>
            <person name="Inagaki F."/>
            <person name="Takami H."/>
        </authorList>
    </citation>
    <scope>NUCLEOTIDE SEQUENCE</scope>
    <source>
        <strain evidence="1">Expedition CK06-06</strain>
    </source>
</reference>
<proteinExistence type="predicted"/>
<name>X0XWB4_9ZZZZ</name>
<accession>X0XWB4</accession>
<evidence type="ECO:0000313" key="1">
    <source>
        <dbReference type="EMBL" id="GAG40873.1"/>
    </source>
</evidence>
<comment type="caution">
    <text evidence="1">The sequence shown here is derived from an EMBL/GenBank/DDBJ whole genome shotgun (WGS) entry which is preliminary data.</text>
</comment>